<organism evidence="1 2">
    <name type="scientific">Holdemanella biformis</name>
    <dbReference type="NCBI Taxonomy" id="1735"/>
    <lineage>
        <taxon>Bacteria</taxon>
        <taxon>Bacillati</taxon>
        <taxon>Bacillota</taxon>
        <taxon>Erysipelotrichia</taxon>
        <taxon>Erysipelotrichales</taxon>
        <taxon>Erysipelotrichaceae</taxon>
        <taxon>Holdemanella</taxon>
    </lineage>
</organism>
<sequence length="72" mass="8387">MNTLFADVIQNEFKNAEIKIAGLNIWDKSKNIIHTDFALYENTVIKAPMSKDSSEYKEFVRIYNRETKEGTL</sequence>
<dbReference type="Proteomes" id="UP000285288">
    <property type="component" value="Unassembled WGS sequence"/>
</dbReference>
<gene>
    <name evidence="1" type="ORF">DW907_07440</name>
</gene>
<comment type="caution">
    <text evidence="1">The sequence shown here is derived from an EMBL/GenBank/DDBJ whole genome shotgun (WGS) entry which is preliminary data.</text>
</comment>
<dbReference type="RefSeq" id="WP_118011531.1">
    <property type="nucleotide sequence ID" value="NZ_CAUBVL010000049.1"/>
</dbReference>
<evidence type="ECO:0000313" key="1">
    <source>
        <dbReference type="EMBL" id="RHB04450.1"/>
    </source>
</evidence>
<reference evidence="1 2" key="1">
    <citation type="submission" date="2018-08" db="EMBL/GenBank/DDBJ databases">
        <title>A genome reference for cultivated species of the human gut microbiota.</title>
        <authorList>
            <person name="Zou Y."/>
            <person name="Xue W."/>
            <person name="Luo G."/>
        </authorList>
    </citation>
    <scope>NUCLEOTIDE SEQUENCE [LARGE SCALE GENOMIC DNA]</scope>
    <source>
        <strain evidence="1 2">AM42-13AC</strain>
    </source>
</reference>
<accession>A0A413UBX8</accession>
<dbReference type="EMBL" id="QSGD01000027">
    <property type="protein sequence ID" value="RHB04450.1"/>
    <property type="molecule type" value="Genomic_DNA"/>
</dbReference>
<protein>
    <submittedName>
        <fullName evidence="1">Uncharacterized protein</fullName>
    </submittedName>
</protein>
<proteinExistence type="predicted"/>
<name>A0A413UBX8_9FIRM</name>
<dbReference type="AlphaFoldDB" id="A0A413UBX8"/>
<evidence type="ECO:0000313" key="2">
    <source>
        <dbReference type="Proteomes" id="UP000285288"/>
    </source>
</evidence>